<evidence type="ECO:0000313" key="1">
    <source>
        <dbReference type="EnsemblMetazoa" id="ENSAATROPP006126"/>
    </source>
</evidence>
<name>A0AAG5D4Q0_ANOAO</name>
<sequence>MTFKMDAHVFMYRTKTKKNIPLIDSVQKFDEFLINIVLGFFFCCCCTQVSTKAPLECMCRPCTGIEDANVIPQELTSFADEGTLTGYFQKSHYKSIE</sequence>
<protein>
    <submittedName>
        <fullName evidence="1">Uncharacterized protein</fullName>
    </submittedName>
</protein>
<proteinExistence type="predicted"/>
<evidence type="ECO:0000313" key="2">
    <source>
        <dbReference type="Proteomes" id="UP000075880"/>
    </source>
</evidence>
<organism evidence="1 2">
    <name type="scientific">Anopheles atroparvus</name>
    <name type="common">European mosquito</name>
    <dbReference type="NCBI Taxonomy" id="41427"/>
    <lineage>
        <taxon>Eukaryota</taxon>
        <taxon>Metazoa</taxon>
        <taxon>Ecdysozoa</taxon>
        <taxon>Arthropoda</taxon>
        <taxon>Hexapoda</taxon>
        <taxon>Insecta</taxon>
        <taxon>Pterygota</taxon>
        <taxon>Neoptera</taxon>
        <taxon>Endopterygota</taxon>
        <taxon>Diptera</taxon>
        <taxon>Nematocera</taxon>
        <taxon>Culicoidea</taxon>
        <taxon>Culicidae</taxon>
        <taxon>Anophelinae</taxon>
        <taxon>Anopheles</taxon>
    </lineage>
</organism>
<accession>A0AAG5D4Q0</accession>
<dbReference type="Proteomes" id="UP000075880">
    <property type="component" value="Unassembled WGS sequence"/>
</dbReference>
<keyword evidence="2" id="KW-1185">Reference proteome</keyword>
<dbReference type="AlphaFoldDB" id="A0AAG5D4Q0"/>
<dbReference type="EnsemblMetazoa" id="ENSAATROPT006801">
    <property type="protein sequence ID" value="ENSAATROPP006126"/>
    <property type="gene ID" value="ENSAATROPG005539"/>
</dbReference>
<reference evidence="1" key="1">
    <citation type="submission" date="2024-04" db="UniProtKB">
        <authorList>
            <consortium name="EnsemblMetazoa"/>
        </authorList>
    </citation>
    <scope>IDENTIFICATION</scope>
    <source>
        <strain evidence="1">EBRO</strain>
    </source>
</reference>